<dbReference type="InterPro" id="IPR036986">
    <property type="entry name" value="S4_RNA-bd_sf"/>
</dbReference>
<comment type="similarity">
    <text evidence="2 7">Belongs to the pseudouridine synthase RluA family.</text>
</comment>
<keyword evidence="4 7" id="KW-0413">Isomerase</keyword>
<dbReference type="GeneID" id="35805349"/>
<dbReference type="Pfam" id="PF00849">
    <property type="entry name" value="PseudoU_synth_2"/>
    <property type="match status" value="1"/>
</dbReference>
<dbReference type="Gene3D" id="3.10.290.10">
    <property type="entry name" value="RNA-binding S4 domain"/>
    <property type="match status" value="1"/>
</dbReference>
<dbReference type="Pfam" id="PF01479">
    <property type="entry name" value="S4"/>
    <property type="match status" value="1"/>
</dbReference>
<sequence length="303" mass="34154">MEEIILVSNESGIRIDAWLCGKVKDYSRSYIQKLINDGMILVNGKPVKSNYKIKQNDEILARIPEPQVLDVVAEDIDVPILYEDEHIIVVDKPKGMVVHPAAGNYSGTLVNALLKHCGTNLSNINGIIRPGIVHRIDKDTSGVLVVAKSNAAHEGLSEKLKDHDIERVYIAVVHGIIREDYGKIDAPIGRHPVDRKKMAVNTKNGRRAVTRFKVLERFKDATYIEATLETGRTHQIRVHMSYIGFPIIGDTVYGRKNDIYNINGQALHAKKLGFVHPIKGEYMEFESPLPEYFKELLEKLRKS</sequence>
<evidence type="ECO:0000256" key="4">
    <source>
        <dbReference type="ARBA" id="ARBA00023235"/>
    </source>
</evidence>
<dbReference type="GO" id="GO:0120159">
    <property type="term" value="F:rRNA pseudouridine synthase activity"/>
    <property type="evidence" value="ECO:0007669"/>
    <property type="project" value="UniProtKB-ARBA"/>
</dbReference>
<evidence type="ECO:0000256" key="6">
    <source>
        <dbReference type="PROSITE-ProRule" id="PRU00182"/>
    </source>
</evidence>
<dbReference type="PROSITE" id="PS50889">
    <property type="entry name" value="S4"/>
    <property type="match status" value="1"/>
</dbReference>
<dbReference type="InterPro" id="IPR006145">
    <property type="entry name" value="PsdUridine_synth_RsuA/RluA"/>
</dbReference>
<comment type="catalytic activity">
    <reaction evidence="1 7">
        <text>a uridine in RNA = a pseudouridine in RNA</text>
        <dbReference type="Rhea" id="RHEA:48348"/>
        <dbReference type="Rhea" id="RHEA-COMP:12068"/>
        <dbReference type="Rhea" id="RHEA-COMP:12069"/>
        <dbReference type="ChEBI" id="CHEBI:65314"/>
        <dbReference type="ChEBI" id="CHEBI:65315"/>
    </reaction>
</comment>
<dbReference type="EC" id="5.4.99.-" evidence="7"/>
<evidence type="ECO:0000256" key="5">
    <source>
        <dbReference type="PIRSR" id="PIRSR606225-1"/>
    </source>
</evidence>
<organism evidence="9 10">
    <name type="scientific">Acetivibrio thermocellus AD2</name>
    <dbReference type="NCBI Taxonomy" id="1138384"/>
    <lineage>
        <taxon>Bacteria</taxon>
        <taxon>Bacillati</taxon>
        <taxon>Bacillota</taxon>
        <taxon>Clostridia</taxon>
        <taxon>Eubacteriales</taxon>
        <taxon>Oscillospiraceae</taxon>
        <taxon>Acetivibrio</taxon>
    </lineage>
</organism>
<dbReference type="InterPro" id="IPR050188">
    <property type="entry name" value="RluA_PseudoU_synthase"/>
</dbReference>
<dbReference type="SUPFAM" id="SSF55174">
    <property type="entry name" value="Alpha-L RNA-binding motif"/>
    <property type="match status" value="1"/>
</dbReference>
<keyword evidence="3 6" id="KW-0694">RNA-binding</keyword>
<dbReference type="SUPFAM" id="SSF55120">
    <property type="entry name" value="Pseudouridine synthase"/>
    <property type="match status" value="1"/>
</dbReference>
<proteinExistence type="inferred from homology"/>
<protein>
    <recommendedName>
        <fullName evidence="7">Pseudouridine synthase</fullName>
        <ecNumber evidence="7">5.4.99.-</ecNumber>
    </recommendedName>
</protein>
<dbReference type="InterPro" id="IPR020103">
    <property type="entry name" value="PsdUridine_synth_cat_dom_sf"/>
</dbReference>
<reference evidence="9 10" key="1">
    <citation type="submission" date="2017-09" db="EMBL/GenBank/DDBJ databases">
        <title>Evaluation of Pacific Biosciences Sequencing Technology to Finishing C. thermocellum Genome Sequences.</title>
        <authorList>
            <person name="Brown S."/>
        </authorList>
    </citation>
    <scope>NUCLEOTIDE SEQUENCE [LARGE SCALE GENOMIC DNA]</scope>
    <source>
        <strain evidence="9 10">AD2</strain>
    </source>
</reference>
<dbReference type="GO" id="GO:0000455">
    <property type="term" value="P:enzyme-directed rRNA pseudouridine synthesis"/>
    <property type="evidence" value="ECO:0007669"/>
    <property type="project" value="TreeGrafter"/>
</dbReference>
<dbReference type="FunFam" id="3.30.2350.10:FF:000006">
    <property type="entry name" value="Pseudouridine synthase"/>
    <property type="match status" value="1"/>
</dbReference>
<evidence type="ECO:0000256" key="1">
    <source>
        <dbReference type="ARBA" id="ARBA00000073"/>
    </source>
</evidence>
<evidence type="ECO:0000256" key="3">
    <source>
        <dbReference type="ARBA" id="ARBA00022884"/>
    </source>
</evidence>
<dbReference type="GO" id="GO:0003723">
    <property type="term" value="F:RNA binding"/>
    <property type="evidence" value="ECO:0007669"/>
    <property type="project" value="UniProtKB-KW"/>
</dbReference>
<dbReference type="InterPro" id="IPR006225">
    <property type="entry name" value="PsdUridine_synth_RluC/D"/>
</dbReference>
<dbReference type="CDD" id="cd02869">
    <property type="entry name" value="PseudoU_synth_RluA_like"/>
    <property type="match status" value="1"/>
</dbReference>
<comment type="function">
    <text evidence="7">Responsible for synthesis of pseudouridine from uracil.</text>
</comment>
<dbReference type="PANTHER" id="PTHR21600:SF44">
    <property type="entry name" value="RIBOSOMAL LARGE SUBUNIT PSEUDOURIDINE SYNTHASE D"/>
    <property type="match status" value="1"/>
</dbReference>
<evidence type="ECO:0000259" key="8">
    <source>
        <dbReference type="SMART" id="SM00363"/>
    </source>
</evidence>
<dbReference type="InterPro" id="IPR002942">
    <property type="entry name" value="S4_RNA-bd"/>
</dbReference>
<dbReference type="AlphaFoldDB" id="A0AB36TID7"/>
<dbReference type="PANTHER" id="PTHR21600">
    <property type="entry name" value="MITOCHONDRIAL RNA PSEUDOURIDINE SYNTHASE"/>
    <property type="match status" value="1"/>
</dbReference>
<evidence type="ECO:0000256" key="2">
    <source>
        <dbReference type="ARBA" id="ARBA00010876"/>
    </source>
</evidence>
<feature type="active site" evidence="5">
    <location>
        <position position="137"/>
    </location>
</feature>
<dbReference type="NCBIfam" id="TIGR00005">
    <property type="entry name" value="rluA_subfam"/>
    <property type="match status" value="1"/>
</dbReference>
<dbReference type="EMBL" id="PDBW01000001">
    <property type="protein sequence ID" value="PFH02590.1"/>
    <property type="molecule type" value="Genomic_DNA"/>
</dbReference>
<feature type="domain" description="RNA-binding S4" evidence="8">
    <location>
        <begin position="13"/>
        <end position="77"/>
    </location>
</feature>
<dbReference type="Gene3D" id="3.30.2350.10">
    <property type="entry name" value="Pseudouridine synthase"/>
    <property type="match status" value="1"/>
</dbReference>
<dbReference type="CDD" id="cd00165">
    <property type="entry name" value="S4"/>
    <property type="match status" value="1"/>
</dbReference>
<gene>
    <name evidence="9" type="ORF">M972_111371</name>
</gene>
<comment type="caution">
    <text evidence="9">The sequence shown here is derived from an EMBL/GenBank/DDBJ whole genome shotgun (WGS) entry which is preliminary data.</text>
</comment>
<evidence type="ECO:0000256" key="7">
    <source>
        <dbReference type="RuleBase" id="RU362028"/>
    </source>
</evidence>
<evidence type="ECO:0000313" key="9">
    <source>
        <dbReference type="EMBL" id="PFH02590.1"/>
    </source>
</evidence>
<dbReference type="Proteomes" id="UP000223596">
    <property type="component" value="Unassembled WGS sequence"/>
</dbReference>
<name>A0AB36TID7_ACETH</name>
<evidence type="ECO:0000313" key="10">
    <source>
        <dbReference type="Proteomes" id="UP000223596"/>
    </source>
</evidence>
<dbReference type="InterPro" id="IPR006224">
    <property type="entry name" value="PsdUridine_synth_RluA-like_CS"/>
</dbReference>
<dbReference type="RefSeq" id="WP_003517270.1">
    <property type="nucleotide sequence ID" value="NZ_CP013828.1"/>
</dbReference>
<accession>A0AB36TID7</accession>
<dbReference type="SMART" id="SM00363">
    <property type="entry name" value="S4"/>
    <property type="match status" value="1"/>
</dbReference>
<dbReference type="PROSITE" id="PS01129">
    <property type="entry name" value="PSI_RLU"/>
    <property type="match status" value="1"/>
</dbReference>